<feature type="compositionally biased region" description="Basic residues" evidence="1">
    <location>
        <begin position="145"/>
        <end position="159"/>
    </location>
</feature>
<dbReference type="AlphaFoldDB" id="A0AAD7E6J7"/>
<organism evidence="2 3">
    <name type="scientific">Mycena albidolilacea</name>
    <dbReference type="NCBI Taxonomy" id="1033008"/>
    <lineage>
        <taxon>Eukaryota</taxon>
        <taxon>Fungi</taxon>
        <taxon>Dikarya</taxon>
        <taxon>Basidiomycota</taxon>
        <taxon>Agaricomycotina</taxon>
        <taxon>Agaricomycetes</taxon>
        <taxon>Agaricomycetidae</taxon>
        <taxon>Agaricales</taxon>
        <taxon>Marasmiineae</taxon>
        <taxon>Mycenaceae</taxon>
        <taxon>Mycena</taxon>
    </lineage>
</organism>
<dbReference type="EMBL" id="JARIHO010000152">
    <property type="protein sequence ID" value="KAJ7300792.1"/>
    <property type="molecule type" value="Genomic_DNA"/>
</dbReference>
<evidence type="ECO:0000313" key="3">
    <source>
        <dbReference type="Proteomes" id="UP001218218"/>
    </source>
</evidence>
<gene>
    <name evidence="2" type="ORF">DFH08DRAFT_979323</name>
</gene>
<comment type="caution">
    <text evidence="2">The sequence shown here is derived from an EMBL/GenBank/DDBJ whole genome shotgun (WGS) entry which is preliminary data.</text>
</comment>
<keyword evidence="3" id="KW-1185">Reference proteome</keyword>
<name>A0AAD7E6J7_9AGAR</name>
<evidence type="ECO:0000256" key="1">
    <source>
        <dbReference type="SAM" id="MobiDB-lite"/>
    </source>
</evidence>
<proteinExistence type="predicted"/>
<dbReference type="Proteomes" id="UP001218218">
    <property type="component" value="Unassembled WGS sequence"/>
</dbReference>
<sequence length="215" mass="23607">MNWASLKNWLLPTSEIIATAVSVAARLVELCFADLVDRHPPSTLKTLLVLAWLVPPVLCTAAAWACLKRAGLAESPMANSLQISSSQVAAAAERDMLIFPAKEGGTEERSLKGKTKAQLKDMCLQTLSEKFCNDPASCDSTPVKCRSHKGPRNGPKKTQPKQLANRRAAIIDTERVTERSKDTRTADEVQDLLRWADRTVARLPYKAPESDVMLP</sequence>
<protein>
    <submittedName>
        <fullName evidence="2">Uncharacterized protein</fullName>
    </submittedName>
</protein>
<accession>A0AAD7E6J7</accession>
<reference evidence="2" key="1">
    <citation type="submission" date="2023-03" db="EMBL/GenBank/DDBJ databases">
        <title>Massive genome expansion in bonnet fungi (Mycena s.s.) driven by repeated elements and novel gene families across ecological guilds.</title>
        <authorList>
            <consortium name="Lawrence Berkeley National Laboratory"/>
            <person name="Harder C.B."/>
            <person name="Miyauchi S."/>
            <person name="Viragh M."/>
            <person name="Kuo A."/>
            <person name="Thoen E."/>
            <person name="Andreopoulos B."/>
            <person name="Lu D."/>
            <person name="Skrede I."/>
            <person name="Drula E."/>
            <person name="Henrissat B."/>
            <person name="Morin E."/>
            <person name="Kohler A."/>
            <person name="Barry K."/>
            <person name="LaButti K."/>
            <person name="Morin E."/>
            <person name="Salamov A."/>
            <person name="Lipzen A."/>
            <person name="Mereny Z."/>
            <person name="Hegedus B."/>
            <person name="Baldrian P."/>
            <person name="Stursova M."/>
            <person name="Weitz H."/>
            <person name="Taylor A."/>
            <person name="Grigoriev I.V."/>
            <person name="Nagy L.G."/>
            <person name="Martin F."/>
            <person name="Kauserud H."/>
        </authorList>
    </citation>
    <scope>NUCLEOTIDE SEQUENCE</scope>
    <source>
        <strain evidence="2">CBHHK002</strain>
    </source>
</reference>
<evidence type="ECO:0000313" key="2">
    <source>
        <dbReference type="EMBL" id="KAJ7300792.1"/>
    </source>
</evidence>
<feature type="region of interest" description="Disordered" evidence="1">
    <location>
        <begin position="137"/>
        <end position="164"/>
    </location>
</feature>